<evidence type="ECO:0008006" key="9">
    <source>
        <dbReference type="Google" id="ProtNLM"/>
    </source>
</evidence>
<feature type="transmembrane region" description="Helical" evidence="4">
    <location>
        <begin position="66"/>
        <end position="86"/>
    </location>
</feature>
<dbReference type="GO" id="GO:0016887">
    <property type="term" value="F:ATP hydrolysis activity"/>
    <property type="evidence" value="ECO:0007669"/>
    <property type="project" value="InterPro"/>
</dbReference>
<evidence type="ECO:0000256" key="3">
    <source>
        <dbReference type="ARBA" id="ARBA00023186"/>
    </source>
</evidence>
<dbReference type="Gene3D" id="3.40.50.300">
    <property type="entry name" value="P-loop containing nucleotide triphosphate hydrolases"/>
    <property type="match status" value="2"/>
</dbReference>
<dbReference type="Pfam" id="PF07724">
    <property type="entry name" value="AAA_2"/>
    <property type="match status" value="1"/>
</dbReference>
<comment type="caution">
    <text evidence="7">The sequence shown here is derived from an EMBL/GenBank/DDBJ whole genome shotgun (WGS) entry which is preliminary data.</text>
</comment>
<dbReference type="InterPro" id="IPR003959">
    <property type="entry name" value="ATPase_AAA_core"/>
</dbReference>
<sequence>MSFFAWYYFTGFLQVAKIGLSVIILMVENFSLLELARTLLYPWRRDVVRPIHPTLQIIFQVIALNLAARFFGFIVRFFTLLAGLIITTVTVLLVALALVIMIILPISLPICIIATVLLIAHNPLSIWGYLILSTSTGIIYLTWLIYQKGFIENPPLPETLENALARLHREERVNLAPFLTFEARKIFSQSNNFTILRKHLLSSVKARFIFSRAQINLNNLAESSYQPIRSQEFLLTAGEFAVIEKHNQIEIGDLILAMTRFDRLLQARLTKSGLTIEDLQDIVFWQTNLWKRINPPSPLLNPNQIKTTGGIAKDWASGYTPFMDEYSNDLTDLVNRQDMDMVFKAHKDVIQKIETILARNGRHNVLLLGAPGVGKRNTILGFSREVLIGKTLRPLAHKRVVELDINRILAGPQGPGALEERLVQIFSQAINAGNVIIFLDQIERLLDAGKGEAGAVNASQVLLPFLSSNRLQLVATTSPGAYHHFTINHPELTDAFEKIEVAEPSAQQILRILEETATEMEIRYNMMITFNAIREIIRQGDRLIPNKNFPQKGIDLMDEIGAYCSQAGLRVVTREIVDQYLSKKTKIPVGATEENQKVMLLNLEKIIHQEIINQDSAVSQVASSLRRASSGVSRQNRPMGNFLFMGPTGVGKTALSKALAKSFFGSPKNMLRFDMSEYQEIDDIERLIGSETAGAPGLLTSQIAEHPYTLVLFDEIEKANKNILNLFLQLLDEGELTDSFGQKASFKSALIIATSNAGSNFIRQALADGKQMAEIQKDLLNEIQNQNIFAPEFLNRFDGVIAFRSLTLDELKEVVKIQVRDLNKRLADKNIVAQLTDGAIVKMALIGQDVEYGARALERAMQDKIENLLANLILTNKISRGQTLIIDEGMIQ</sequence>
<gene>
    <name evidence="7" type="ORF">COS38_03590</name>
</gene>
<evidence type="ECO:0000313" key="8">
    <source>
        <dbReference type="Proteomes" id="UP000229966"/>
    </source>
</evidence>
<feature type="transmembrane region" description="Helical" evidence="4">
    <location>
        <begin position="126"/>
        <end position="146"/>
    </location>
</feature>
<dbReference type="SMART" id="SM01086">
    <property type="entry name" value="ClpB_D2-small"/>
    <property type="match status" value="1"/>
</dbReference>
<evidence type="ECO:0000313" key="7">
    <source>
        <dbReference type="EMBL" id="PIV25073.1"/>
    </source>
</evidence>
<dbReference type="Gene3D" id="1.10.8.60">
    <property type="match status" value="2"/>
</dbReference>
<keyword evidence="2" id="KW-0067">ATP-binding</keyword>
<dbReference type="GO" id="GO:0005737">
    <property type="term" value="C:cytoplasm"/>
    <property type="evidence" value="ECO:0007669"/>
    <property type="project" value="TreeGrafter"/>
</dbReference>
<evidence type="ECO:0000259" key="5">
    <source>
        <dbReference type="SMART" id="SM00382"/>
    </source>
</evidence>
<dbReference type="PANTHER" id="PTHR11638">
    <property type="entry name" value="ATP-DEPENDENT CLP PROTEASE"/>
    <property type="match status" value="1"/>
</dbReference>
<feature type="transmembrane region" description="Helical" evidence="4">
    <location>
        <begin position="92"/>
        <end position="119"/>
    </location>
</feature>
<dbReference type="CDD" id="cd19499">
    <property type="entry name" value="RecA-like_ClpB_Hsp104-like"/>
    <property type="match status" value="1"/>
</dbReference>
<evidence type="ECO:0000259" key="6">
    <source>
        <dbReference type="SMART" id="SM01086"/>
    </source>
</evidence>
<dbReference type="Pfam" id="PF10431">
    <property type="entry name" value="ClpB_D2-small"/>
    <property type="match status" value="1"/>
</dbReference>
<accession>A0A2M7CHF2</accession>
<dbReference type="SMART" id="SM00382">
    <property type="entry name" value="AAA"/>
    <property type="match status" value="2"/>
</dbReference>
<dbReference type="PANTHER" id="PTHR11638:SF175">
    <property type="entry name" value="ATP-DEPENDENT CLP PROTEASE, ATP-BINDING SUBUNIT CLPC"/>
    <property type="match status" value="1"/>
</dbReference>
<dbReference type="AlphaFoldDB" id="A0A2M7CHF2"/>
<proteinExistence type="predicted"/>
<reference evidence="8" key="1">
    <citation type="submission" date="2017-09" db="EMBL/GenBank/DDBJ databases">
        <title>Depth-based differentiation of microbial function through sediment-hosted aquifers and enrichment of novel symbionts in the deep terrestrial subsurface.</title>
        <authorList>
            <person name="Probst A.J."/>
            <person name="Ladd B."/>
            <person name="Jarett J.K."/>
            <person name="Geller-Mcgrath D.E."/>
            <person name="Sieber C.M.K."/>
            <person name="Emerson J.B."/>
            <person name="Anantharaman K."/>
            <person name="Thomas B.C."/>
            <person name="Malmstrom R."/>
            <person name="Stieglmeier M."/>
            <person name="Klingl A."/>
            <person name="Woyke T."/>
            <person name="Ryan C.M."/>
            <person name="Banfield J.F."/>
        </authorList>
    </citation>
    <scope>NUCLEOTIDE SEQUENCE [LARGE SCALE GENOMIC DNA]</scope>
</reference>
<dbReference type="Pfam" id="PF00004">
    <property type="entry name" value="AAA"/>
    <property type="match status" value="1"/>
</dbReference>
<evidence type="ECO:0000256" key="4">
    <source>
        <dbReference type="SAM" id="Phobius"/>
    </source>
</evidence>
<dbReference type="EMBL" id="PEUM01000105">
    <property type="protein sequence ID" value="PIV25073.1"/>
    <property type="molecule type" value="Genomic_DNA"/>
</dbReference>
<dbReference type="SUPFAM" id="SSF52540">
    <property type="entry name" value="P-loop containing nucleoside triphosphate hydrolases"/>
    <property type="match status" value="2"/>
</dbReference>
<feature type="transmembrane region" description="Helical" evidence="4">
    <location>
        <begin position="6"/>
        <end position="27"/>
    </location>
</feature>
<name>A0A2M7CHF2_9BACT</name>
<keyword evidence="4" id="KW-0472">Membrane</keyword>
<dbReference type="InterPro" id="IPR041546">
    <property type="entry name" value="ClpA/ClpB_AAA_lid"/>
</dbReference>
<dbReference type="InterPro" id="IPR003593">
    <property type="entry name" value="AAA+_ATPase"/>
</dbReference>
<evidence type="ECO:0000256" key="1">
    <source>
        <dbReference type="ARBA" id="ARBA00022741"/>
    </source>
</evidence>
<keyword evidence="1" id="KW-0547">Nucleotide-binding</keyword>
<evidence type="ECO:0000256" key="2">
    <source>
        <dbReference type="ARBA" id="ARBA00022840"/>
    </source>
</evidence>
<dbReference type="PRINTS" id="PR00300">
    <property type="entry name" value="CLPPROTEASEA"/>
</dbReference>
<keyword evidence="4" id="KW-1133">Transmembrane helix</keyword>
<organism evidence="7 8">
    <name type="scientific">Candidatus Berkelbacteria bacterium CG03_land_8_20_14_0_80_40_36</name>
    <dbReference type="NCBI Taxonomy" id="1974509"/>
    <lineage>
        <taxon>Bacteria</taxon>
        <taxon>Candidatus Berkelbacteria</taxon>
    </lineage>
</organism>
<feature type="domain" description="AAA+ ATPase" evidence="5">
    <location>
        <begin position="638"/>
        <end position="807"/>
    </location>
</feature>
<dbReference type="Pfam" id="PF17871">
    <property type="entry name" value="AAA_lid_9"/>
    <property type="match status" value="1"/>
</dbReference>
<dbReference type="InterPro" id="IPR019489">
    <property type="entry name" value="Clp_ATPase_C"/>
</dbReference>
<protein>
    <recommendedName>
        <fullName evidence="9">Clp R domain-containing protein</fullName>
    </recommendedName>
</protein>
<dbReference type="InterPro" id="IPR027417">
    <property type="entry name" value="P-loop_NTPase"/>
</dbReference>
<dbReference type="InterPro" id="IPR050130">
    <property type="entry name" value="ClpA_ClpB"/>
</dbReference>
<dbReference type="GO" id="GO:0005524">
    <property type="term" value="F:ATP binding"/>
    <property type="evidence" value="ECO:0007669"/>
    <property type="project" value="UniProtKB-KW"/>
</dbReference>
<feature type="domain" description="AAA+ ATPase" evidence="5">
    <location>
        <begin position="361"/>
        <end position="506"/>
    </location>
</feature>
<dbReference type="Proteomes" id="UP000229966">
    <property type="component" value="Unassembled WGS sequence"/>
</dbReference>
<feature type="domain" description="Clp ATPase C-terminal" evidence="6">
    <location>
        <begin position="806"/>
        <end position="891"/>
    </location>
</feature>
<keyword evidence="4" id="KW-0812">Transmembrane</keyword>
<dbReference type="InterPro" id="IPR001270">
    <property type="entry name" value="ClpA/B"/>
</dbReference>
<dbReference type="GO" id="GO:0034605">
    <property type="term" value="P:cellular response to heat"/>
    <property type="evidence" value="ECO:0007669"/>
    <property type="project" value="TreeGrafter"/>
</dbReference>
<keyword evidence="3" id="KW-0143">Chaperone</keyword>